<dbReference type="Gene3D" id="1.10.3290.10">
    <property type="entry name" value="Fido-like domain"/>
    <property type="match status" value="1"/>
</dbReference>
<keyword evidence="2" id="KW-0067">ATP-binding</keyword>
<dbReference type="Gene3D" id="1.10.10.10">
    <property type="entry name" value="Winged helix-like DNA-binding domain superfamily/Winged helix DNA-binding domain"/>
    <property type="match status" value="1"/>
</dbReference>
<dbReference type="PANTHER" id="PTHR13504:SF33">
    <property type="entry name" value="FIC FAMILY PROTEIN"/>
    <property type="match status" value="1"/>
</dbReference>
<dbReference type="InterPro" id="IPR036597">
    <property type="entry name" value="Fido-like_dom_sf"/>
</dbReference>
<feature type="binding site" evidence="2">
    <location>
        <begin position="244"/>
        <end position="245"/>
    </location>
    <ligand>
        <name>ATP</name>
        <dbReference type="ChEBI" id="CHEBI:30616"/>
    </ligand>
</feature>
<dbReference type="EMBL" id="CP040812">
    <property type="protein sequence ID" value="QCY69966.1"/>
    <property type="molecule type" value="Genomic_DNA"/>
</dbReference>
<dbReference type="InterPro" id="IPR003812">
    <property type="entry name" value="Fido"/>
</dbReference>
<dbReference type="Pfam" id="PF02661">
    <property type="entry name" value="Fic"/>
    <property type="match status" value="1"/>
</dbReference>
<dbReference type="InterPro" id="IPR040198">
    <property type="entry name" value="Fido_containing"/>
</dbReference>
<organism evidence="4 5">
    <name type="scientific">Antarcticibacterium flavum</name>
    <dbReference type="NCBI Taxonomy" id="2058175"/>
    <lineage>
        <taxon>Bacteria</taxon>
        <taxon>Pseudomonadati</taxon>
        <taxon>Bacteroidota</taxon>
        <taxon>Flavobacteriia</taxon>
        <taxon>Flavobacteriales</taxon>
        <taxon>Flavobacteriaceae</taxon>
        <taxon>Antarcticibacterium</taxon>
    </lineage>
</organism>
<evidence type="ECO:0000256" key="1">
    <source>
        <dbReference type="PIRSR" id="PIRSR640198-1"/>
    </source>
</evidence>
<dbReference type="OrthoDB" id="9814400at2"/>
<evidence type="ECO:0000313" key="4">
    <source>
        <dbReference type="EMBL" id="QCY69966.1"/>
    </source>
</evidence>
<dbReference type="InterPro" id="IPR036388">
    <property type="entry name" value="WH-like_DNA-bd_sf"/>
</dbReference>
<feature type="active site" evidence="1">
    <location>
        <position position="203"/>
    </location>
</feature>
<proteinExistence type="predicted"/>
<dbReference type="SUPFAM" id="SSF140931">
    <property type="entry name" value="Fic-like"/>
    <property type="match status" value="1"/>
</dbReference>
<name>A0A5B7X384_9FLAO</name>
<protein>
    <submittedName>
        <fullName evidence="4">Fic family protein</fullName>
    </submittedName>
</protein>
<evidence type="ECO:0000256" key="2">
    <source>
        <dbReference type="PIRSR" id="PIRSR640198-2"/>
    </source>
</evidence>
<dbReference type="PANTHER" id="PTHR13504">
    <property type="entry name" value="FIDO DOMAIN-CONTAINING PROTEIN DDB_G0283145"/>
    <property type="match status" value="1"/>
</dbReference>
<dbReference type="Proteomes" id="UP000309016">
    <property type="component" value="Chromosome"/>
</dbReference>
<gene>
    <name evidence="4" type="ORF">FHG64_11450</name>
</gene>
<dbReference type="AlphaFoldDB" id="A0A5B7X384"/>
<dbReference type="Pfam" id="PF13776">
    <property type="entry name" value="DUF4172"/>
    <property type="match status" value="1"/>
</dbReference>
<dbReference type="RefSeq" id="WP_139066530.1">
    <property type="nucleotide sequence ID" value="NZ_CP040812.1"/>
</dbReference>
<reference evidence="4 5" key="1">
    <citation type="submission" date="2019-06" db="EMBL/GenBank/DDBJ databases">
        <title>Complete genome sequence of Antarcticibacterium flavum KCTC 52984T from an Antarctic marine sediment.</title>
        <authorList>
            <person name="Lee Y.M."/>
            <person name="Shin S.C."/>
        </authorList>
    </citation>
    <scope>NUCLEOTIDE SEQUENCE [LARGE SCALE GENOMIC DNA]</scope>
    <source>
        <strain evidence="4 5">KCTC 52984</strain>
    </source>
</reference>
<dbReference type="KEGG" id="afla:FHG64_11450"/>
<evidence type="ECO:0000259" key="3">
    <source>
        <dbReference type="PROSITE" id="PS51459"/>
    </source>
</evidence>
<accession>A0A5B7X384</accession>
<dbReference type="GO" id="GO:0005524">
    <property type="term" value="F:ATP binding"/>
    <property type="evidence" value="ECO:0007669"/>
    <property type="project" value="UniProtKB-KW"/>
</dbReference>
<feature type="domain" description="Fido" evidence="3">
    <location>
        <begin position="113"/>
        <end position="266"/>
    </location>
</feature>
<dbReference type="InterPro" id="IPR025230">
    <property type="entry name" value="DUF4172"/>
</dbReference>
<feature type="binding site" evidence="2">
    <location>
        <begin position="207"/>
        <end position="214"/>
    </location>
    <ligand>
        <name>ATP</name>
        <dbReference type="ChEBI" id="CHEBI:30616"/>
    </ligand>
</feature>
<keyword evidence="2" id="KW-0547">Nucleotide-binding</keyword>
<evidence type="ECO:0000313" key="5">
    <source>
        <dbReference type="Proteomes" id="UP000309016"/>
    </source>
</evidence>
<keyword evidence="5" id="KW-1185">Reference proteome</keyword>
<dbReference type="PROSITE" id="PS51459">
    <property type="entry name" value="FIDO"/>
    <property type="match status" value="1"/>
</dbReference>
<sequence length="363" mass="41932">MSWNWQLKNWPDFVFTSEVLLPYEKAFLQKAGMLYGSIKHINNEDHDELKVMLLSDEAFQTSKIEGEFLDRDSLQSSIRKHFGLQGDKSKVSPAEHGVSEMMVDLYKNFSTPLTHEQLFLWHEMLMSGRRDLQNIGGYRTHSDPMQIVSGSMGRPIVHFEAPPSSRVKKEMDKYILWFNEKGSKNPGPLVKSGIAHLYFESIHPFEDGNGRIGRALSEKVLSQYLEQPTLIALSHIIENNKKLYYKSLQLNSKEIDITGWLEYFSESILLAQDYTQRMIDFLIDKTKYFQEFDGKFNERQKKVVHRIFREGIEGFKGGLSADNYIKITGTTASTATRDLKKMVDLGALRKTGERKSTRYHLNL</sequence>